<organism evidence="1 2">
    <name type="scientific">Hymenobacter artigasi</name>
    <dbReference type="NCBI Taxonomy" id="2719616"/>
    <lineage>
        <taxon>Bacteria</taxon>
        <taxon>Pseudomonadati</taxon>
        <taxon>Bacteroidota</taxon>
        <taxon>Cytophagia</taxon>
        <taxon>Cytophagales</taxon>
        <taxon>Hymenobacteraceae</taxon>
        <taxon>Hymenobacter</taxon>
    </lineage>
</organism>
<reference evidence="1 2" key="1">
    <citation type="submission" date="2020-03" db="EMBL/GenBank/DDBJ databases">
        <title>Genomic Encyclopedia of Type Strains, Phase IV (KMG-V): Genome sequencing to study the core and pangenomes of soil and plant-associated prokaryotes.</title>
        <authorList>
            <person name="Whitman W."/>
        </authorList>
    </citation>
    <scope>NUCLEOTIDE SEQUENCE [LARGE SCALE GENOMIC DNA]</scope>
    <source>
        <strain evidence="1 2">1B</strain>
    </source>
</reference>
<gene>
    <name evidence="1" type="ORF">HBN54_001873</name>
</gene>
<protein>
    <recommendedName>
        <fullName evidence="3">Secreted protein</fullName>
    </recommendedName>
</protein>
<evidence type="ECO:0008006" key="3">
    <source>
        <dbReference type="Google" id="ProtNLM"/>
    </source>
</evidence>
<dbReference type="Proteomes" id="UP000717634">
    <property type="component" value="Unassembled WGS sequence"/>
</dbReference>
<accession>A0ABX1HGA1</accession>
<dbReference type="RefSeq" id="WP_168672905.1">
    <property type="nucleotide sequence ID" value="NZ_JAAVTK010000004.1"/>
</dbReference>
<comment type="caution">
    <text evidence="1">The sequence shown here is derived from an EMBL/GenBank/DDBJ whole genome shotgun (WGS) entry which is preliminary data.</text>
</comment>
<dbReference type="EMBL" id="JAAVTK010000004">
    <property type="protein sequence ID" value="NKI89278.1"/>
    <property type="molecule type" value="Genomic_DNA"/>
</dbReference>
<evidence type="ECO:0000313" key="2">
    <source>
        <dbReference type="Proteomes" id="UP000717634"/>
    </source>
</evidence>
<proteinExistence type="predicted"/>
<keyword evidence="2" id="KW-1185">Reference proteome</keyword>
<sequence length="84" mass="8889">MGFLLFGYLLSLFLFAAVVQVFYLQELTLLAVIDIEQAVVRTPDALAVVLGTEPVASHSACSAFSLPELTLVSAMSSVGSVLLL</sequence>
<evidence type="ECO:0000313" key="1">
    <source>
        <dbReference type="EMBL" id="NKI89278.1"/>
    </source>
</evidence>
<name>A0ABX1HGA1_9BACT</name>